<dbReference type="OrthoDB" id="3628931at2"/>
<evidence type="ECO:0000313" key="6">
    <source>
        <dbReference type="Proteomes" id="UP000198582"/>
    </source>
</evidence>
<reference evidence="5 6" key="1">
    <citation type="submission" date="2016-10" db="EMBL/GenBank/DDBJ databases">
        <authorList>
            <person name="de Groot N.N."/>
        </authorList>
    </citation>
    <scope>NUCLEOTIDE SEQUENCE [LARGE SCALE GENOMIC DNA]</scope>
    <source>
        <strain evidence="5 6">DSM 44993</strain>
    </source>
</reference>
<dbReference type="Pfam" id="PF13828">
    <property type="entry name" value="DUF4190"/>
    <property type="match status" value="1"/>
</dbReference>
<evidence type="ECO:0000256" key="1">
    <source>
        <dbReference type="SAM" id="MobiDB-lite"/>
    </source>
</evidence>
<feature type="transmembrane region" description="Helical" evidence="2">
    <location>
        <begin position="68"/>
        <end position="94"/>
    </location>
</feature>
<protein>
    <submittedName>
        <fullName evidence="5">Septum formation</fullName>
    </submittedName>
</protein>
<gene>
    <name evidence="5" type="ORF">SAMN04489732_122122</name>
</gene>
<dbReference type="AlphaFoldDB" id="A0A1H8YL03"/>
<dbReference type="InterPro" id="IPR026004">
    <property type="entry name" value="Septum_form"/>
</dbReference>
<dbReference type="EMBL" id="FOEF01000022">
    <property type="protein sequence ID" value="SEP52837.1"/>
    <property type="molecule type" value="Genomic_DNA"/>
</dbReference>
<dbReference type="Proteomes" id="UP000198582">
    <property type="component" value="Unassembled WGS sequence"/>
</dbReference>
<dbReference type="RefSeq" id="WP_091626743.1">
    <property type="nucleotide sequence ID" value="NZ_FOEF01000022.1"/>
</dbReference>
<evidence type="ECO:0000259" key="3">
    <source>
        <dbReference type="Pfam" id="PF13828"/>
    </source>
</evidence>
<name>A0A1H8YL03_9PSEU</name>
<feature type="transmembrane region" description="Helical" evidence="2">
    <location>
        <begin position="30"/>
        <end position="56"/>
    </location>
</feature>
<evidence type="ECO:0000313" key="5">
    <source>
        <dbReference type="EMBL" id="SEP52837.1"/>
    </source>
</evidence>
<keyword evidence="2" id="KW-1133">Transmembrane helix</keyword>
<evidence type="ECO:0000259" key="4">
    <source>
        <dbReference type="Pfam" id="PF13845"/>
    </source>
</evidence>
<organism evidence="5 6">
    <name type="scientific">Amycolatopsis saalfeldensis</name>
    <dbReference type="NCBI Taxonomy" id="394193"/>
    <lineage>
        <taxon>Bacteria</taxon>
        <taxon>Bacillati</taxon>
        <taxon>Actinomycetota</taxon>
        <taxon>Actinomycetes</taxon>
        <taxon>Pseudonocardiales</taxon>
        <taxon>Pseudonocardiaceae</taxon>
        <taxon>Amycolatopsis</taxon>
    </lineage>
</organism>
<keyword evidence="2" id="KW-0812">Transmembrane</keyword>
<dbReference type="Pfam" id="PF13845">
    <property type="entry name" value="Septum_form"/>
    <property type="match status" value="1"/>
</dbReference>
<accession>A0A1H8YL03</accession>
<feature type="domain" description="Septum formation-related" evidence="4">
    <location>
        <begin position="108"/>
        <end position="203"/>
    </location>
</feature>
<feature type="domain" description="DUF4190" evidence="3">
    <location>
        <begin position="31"/>
        <end position="84"/>
    </location>
</feature>
<sequence length="212" mass="22035">MTEHVLPPRPSGPSYQDAPPPPVAVTTSGFAIASLVLAIPAISLPLSIGFGIAALVRIRRTGQNGRGLAVAGLAVSGAWLLVVVAGVVLSLLGLKTASPADGFLNAHQGDCLISLDDQRTDLRTTSCDDPHDIEVFATVPLTGDAYPGEDTLRPLAQNACEAARKTYFTSTDPPAYVHPAAHYPGPSDWSANARTAVCTLESDHALAGRVVH</sequence>
<evidence type="ECO:0000256" key="2">
    <source>
        <dbReference type="SAM" id="Phobius"/>
    </source>
</evidence>
<feature type="region of interest" description="Disordered" evidence="1">
    <location>
        <begin position="1"/>
        <end position="20"/>
    </location>
</feature>
<keyword evidence="6" id="KW-1185">Reference proteome</keyword>
<proteinExistence type="predicted"/>
<dbReference type="InterPro" id="IPR025241">
    <property type="entry name" value="DUF4190"/>
</dbReference>
<keyword evidence="2" id="KW-0472">Membrane</keyword>